<evidence type="ECO:0008006" key="5">
    <source>
        <dbReference type="Google" id="ProtNLM"/>
    </source>
</evidence>
<keyword evidence="4" id="KW-1185">Reference proteome</keyword>
<dbReference type="PROSITE" id="PS50054">
    <property type="entry name" value="TYR_PHOSPHATASE_DUAL"/>
    <property type="match status" value="1"/>
</dbReference>
<proteinExistence type="predicted"/>
<evidence type="ECO:0000259" key="2">
    <source>
        <dbReference type="PROSITE" id="PS50056"/>
    </source>
</evidence>
<feature type="domain" description="Tyrosine specific protein phosphatases" evidence="2">
    <location>
        <begin position="146"/>
        <end position="201"/>
    </location>
</feature>
<protein>
    <recommendedName>
        <fullName evidence="5">Dual specificity protein phosphatase 19</fullName>
    </recommendedName>
</protein>
<organism evidence="3 4">
    <name type="scientific">Orchesella dallaii</name>
    <dbReference type="NCBI Taxonomy" id="48710"/>
    <lineage>
        <taxon>Eukaryota</taxon>
        <taxon>Metazoa</taxon>
        <taxon>Ecdysozoa</taxon>
        <taxon>Arthropoda</taxon>
        <taxon>Hexapoda</taxon>
        <taxon>Collembola</taxon>
        <taxon>Entomobryomorpha</taxon>
        <taxon>Entomobryoidea</taxon>
        <taxon>Orchesellidae</taxon>
        <taxon>Orchesellinae</taxon>
        <taxon>Orchesella</taxon>
    </lineage>
</organism>
<accession>A0ABP1QEL4</accession>
<reference evidence="3 4" key="1">
    <citation type="submission" date="2024-08" db="EMBL/GenBank/DDBJ databases">
        <authorList>
            <person name="Cucini C."/>
            <person name="Frati F."/>
        </authorList>
    </citation>
    <scope>NUCLEOTIDE SEQUENCE [LARGE SCALE GENOMIC DNA]</scope>
</reference>
<dbReference type="InterPro" id="IPR000340">
    <property type="entry name" value="Dual-sp_phosphatase_cat-dom"/>
</dbReference>
<evidence type="ECO:0000313" key="4">
    <source>
        <dbReference type="Proteomes" id="UP001642540"/>
    </source>
</evidence>
<dbReference type="InterPro" id="IPR000387">
    <property type="entry name" value="Tyr_Pase_dom"/>
</dbReference>
<dbReference type="SUPFAM" id="SSF52799">
    <property type="entry name" value="(Phosphotyrosine protein) phosphatases II"/>
    <property type="match status" value="1"/>
</dbReference>
<dbReference type="Gene3D" id="3.90.190.10">
    <property type="entry name" value="Protein tyrosine phosphatase superfamily"/>
    <property type="match status" value="1"/>
</dbReference>
<dbReference type="InterPro" id="IPR029021">
    <property type="entry name" value="Prot-tyrosine_phosphatase-like"/>
</dbReference>
<name>A0ABP1QEL4_9HEXA</name>
<dbReference type="PANTHER" id="PTHR46377:SF1">
    <property type="entry name" value="DUAL SPECIFICITY PROTEIN PHOSPHATASE 19"/>
    <property type="match status" value="1"/>
</dbReference>
<dbReference type="CDD" id="cd14498">
    <property type="entry name" value="DSP"/>
    <property type="match status" value="1"/>
</dbReference>
<dbReference type="Pfam" id="PF00782">
    <property type="entry name" value="DSPc"/>
    <property type="match status" value="1"/>
</dbReference>
<dbReference type="Proteomes" id="UP001642540">
    <property type="component" value="Unassembled WGS sequence"/>
</dbReference>
<dbReference type="InterPro" id="IPR020422">
    <property type="entry name" value="TYR_PHOSPHATASE_DUAL_dom"/>
</dbReference>
<dbReference type="PANTHER" id="PTHR46377">
    <property type="entry name" value="DUAL SPECIFICITY PROTEIN PHOSPHATASE 19"/>
    <property type="match status" value="1"/>
</dbReference>
<sequence>MNDVKEIISEEDVDESCTNFKRQLQNRLKHGLKPTITKTTFPDGSVQYAKDQGTLLSPKNTTETSFGFVVDEKPDFTVGLVRPWILLSSQDVPNEPQLLIRYNVTYILSLLPGFLLSKASQDIIKKHLILEVYDEEVFTLTSQLCAQAFQFIEDAKQQGETVLVHCNAGISRAPSVVIAYLMQHEYLSFHKAWEEVKTARPVIKPNEGFLKQLRVMNNLP</sequence>
<dbReference type="EMBL" id="CAXLJM020000028">
    <property type="protein sequence ID" value="CAL8096450.1"/>
    <property type="molecule type" value="Genomic_DNA"/>
</dbReference>
<dbReference type="SMART" id="SM00195">
    <property type="entry name" value="DSPc"/>
    <property type="match status" value="1"/>
</dbReference>
<dbReference type="PROSITE" id="PS50056">
    <property type="entry name" value="TYR_PHOSPHATASE_2"/>
    <property type="match status" value="1"/>
</dbReference>
<feature type="domain" description="Tyrosine-protein phosphatase" evidence="1">
    <location>
        <begin position="75"/>
        <end position="220"/>
    </location>
</feature>
<comment type="caution">
    <text evidence="3">The sequence shown here is derived from an EMBL/GenBank/DDBJ whole genome shotgun (WGS) entry which is preliminary data.</text>
</comment>
<evidence type="ECO:0000259" key="1">
    <source>
        <dbReference type="PROSITE" id="PS50054"/>
    </source>
</evidence>
<evidence type="ECO:0000313" key="3">
    <source>
        <dbReference type="EMBL" id="CAL8096450.1"/>
    </source>
</evidence>
<gene>
    <name evidence="3" type="ORF">ODALV1_LOCUS9361</name>
</gene>